<feature type="compositionally biased region" description="Polar residues" evidence="1">
    <location>
        <begin position="56"/>
        <end position="67"/>
    </location>
</feature>
<accession>A0A6A3J310</accession>
<feature type="region of interest" description="Disordered" evidence="1">
    <location>
        <begin position="1"/>
        <end position="89"/>
    </location>
</feature>
<protein>
    <submittedName>
        <fullName evidence="2">Uncharacterized protein</fullName>
    </submittedName>
</protein>
<reference evidence="2 3" key="1">
    <citation type="submission" date="2018-09" db="EMBL/GenBank/DDBJ databases">
        <title>Genomic investigation of the strawberry pathogen Phytophthora fragariae indicates pathogenicity is determined by transcriptional variation in three key races.</title>
        <authorList>
            <person name="Adams T.M."/>
            <person name="Armitage A.D."/>
            <person name="Sobczyk M.K."/>
            <person name="Bates H.J."/>
            <person name="Dunwell J.M."/>
            <person name="Nellist C.F."/>
            <person name="Harrison R.J."/>
        </authorList>
    </citation>
    <scope>NUCLEOTIDE SEQUENCE [LARGE SCALE GENOMIC DNA]</scope>
    <source>
        <strain evidence="2 3">SCRP245</strain>
    </source>
</reference>
<feature type="compositionally biased region" description="Basic and acidic residues" evidence="1">
    <location>
        <begin position="26"/>
        <end position="37"/>
    </location>
</feature>
<evidence type="ECO:0000256" key="1">
    <source>
        <dbReference type="SAM" id="MobiDB-lite"/>
    </source>
</evidence>
<proteinExistence type="predicted"/>
<name>A0A6A3J310_9STRA</name>
<evidence type="ECO:0000313" key="2">
    <source>
        <dbReference type="EMBL" id="KAE8989779.1"/>
    </source>
</evidence>
<gene>
    <name evidence="2" type="ORF">PF011_g18623</name>
</gene>
<sequence>MSAPLSTGVGSSNSPAIPDCPGSGDDNGHDGSGHDGSHTSPGVDVPGETRHPISVDTPQDSPPSNGATGDDGPSGVGQDSASRPVSPQAVVSRTGVLDFDEVFRHVRAGVLPSRDRSSPGMRNTPPARFTLPPPRNLVGGSFFVGIPSHAMAYRNGAYVREGYGGVEALMLFDGLSEPDVQDLCALVGDPAEVREMVLRPYRDQPTPILDSLETTLGSLLARREFASLATHFSPFQLA</sequence>
<feature type="compositionally biased region" description="Polar residues" evidence="1">
    <location>
        <begin position="1"/>
        <end position="15"/>
    </location>
</feature>
<feature type="region of interest" description="Disordered" evidence="1">
    <location>
        <begin position="110"/>
        <end position="132"/>
    </location>
</feature>
<organism evidence="2 3">
    <name type="scientific">Phytophthora fragariae</name>
    <dbReference type="NCBI Taxonomy" id="53985"/>
    <lineage>
        <taxon>Eukaryota</taxon>
        <taxon>Sar</taxon>
        <taxon>Stramenopiles</taxon>
        <taxon>Oomycota</taxon>
        <taxon>Peronosporomycetes</taxon>
        <taxon>Peronosporales</taxon>
        <taxon>Peronosporaceae</taxon>
        <taxon>Phytophthora</taxon>
    </lineage>
</organism>
<dbReference type="EMBL" id="QXFW01001506">
    <property type="protein sequence ID" value="KAE8989779.1"/>
    <property type="molecule type" value="Genomic_DNA"/>
</dbReference>
<dbReference type="AlphaFoldDB" id="A0A6A3J310"/>
<comment type="caution">
    <text evidence="2">The sequence shown here is derived from an EMBL/GenBank/DDBJ whole genome shotgun (WGS) entry which is preliminary data.</text>
</comment>
<evidence type="ECO:0000313" key="3">
    <source>
        <dbReference type="Proteomes" id="UP000460718"/>
    </source>
</evidence>
<feature type="compositionally biased region" description="Polar residues" evidence="1">
    <location>
        <begin position="77"/>
        <end position="89"/>
    </location>
</feature>
<dbReference type="Proteomes" id="UP000460718">
    <property type="component" value="Unassembled WGS sequence"/>
</dbReference>